<reference evidence="1" key="1">
    <citation type="journal article" date="2014" name="Nat. Commun.">
        <title>The tobacco genome sequence and its comparison with those of tomato and potato.</title>
        <authorList>
            <person name="Sierro N."/>
            <person name="Battey J.N."/>
            <person name="Ouadi S."/>
            <person name="Bakaher N."/>
            <person name="Bovet L."/>
            <person name="Willig A."/>
            <person name="Goepfert S."/>
            <person name="Peitsch M.C."/>
            <person name="Ivanov N.V."/>
        </authorList>
    </citation>
    <scope>NUCLEOTIDE SEQUENCE [LARGE SCALE GENOMIC DNA]</scope>
</reference>
<name>A0AC58T321_TOBAC</name>
<protein>
    <submittedName>
        <fullName evidence="2">Uncharacterized protein LOC142171827</fullName>
    </submittedName>
</protein>
<accession>A0AC58T321</accession>
<organism evidence="1 2">
    <name type="scientific">Nicotiana tabacum</name>
    <name type="common">Common tobacco</name>
    <dbReference type="NCBI Taxonomy" id="4097"/>
    <lineage>
        <taxon>Eukaryota</taxon>
        <taxon>Viridiplantae</taxon>
        <taxon>Streptophyta</taxon>
        <taxon>Embryophyta</taxon>
        <taxon>Tracheophyta</taxon>
        <taxon>Spermatophyta</taxon>
        <taxon>Magnoliopsida</taxon>
        <taxon>eudicotyledons</taxon>
        <taxon>Gunneridae</taxon>
        <taxon>Pentapetalae</taxon>
        <taxon>asterids</taxon>
        <taxon>lamiids</taxon>
        <taxon>Solanales</taxon>
        <taxon>Solanaceae</taxon>
        <taxon>Nicotianoideae</taxon>
        <taxon>Nicotianeae</taxon>
        <taxon>Nicotiana</taxon>
    </lineage>
</organism>
<keyword evidence="1" id="KW-1185">Reference proteome</keyword>
<reference evidence="2" key="2">
    <citation type="submission" date="2025-08" db="UniProtKB">
        <authorList>
            <consortium name="RefSeq"/>
        </authorList>
    </citation>
    <scope>IDENTIFICATION</scope>
    <source>
        <tissue evidence="2">Leaf</tissue>
    </source>
</reference>
<proteinExistence type="predicted"/>
<dbReference type="Proteomes" id="UP000790787">
    <property type="component" value="Chromosome 17"/>
</dbReference>
<evidence type="ECO:0000313" key="1">
    <source>
        <dbReference type="Proteomes" id="UP000790787"/>
    </source>
</evidence>
<dbReference type="RefSeq" id="XP_075091633.1">
    <property type="nucleotide sequence ID" value="XM_075235532.1"/>
</dbReference>
<gene>
    <name evidence="2" type="primary">LOC142171827</name>
</gene>
<sequence>MGFCEIIIDMIWRTMSNNWYSVIVNSTGHGFFKYTRGLKKGDPLSTPLFIIGVELLTRMLNNLTHDQFFNCFNMEKRGPQKINKNRSHFMVPACVFHYNVSRIQQITGFTRKESSITYLGCPLYIGRKRIMYFNGLISKMMGRIRGWHGKLLSYGGRVTLIKHVLQSLPIHFLSVVSPPKTVMKQIEKMAA</sequence>
<evidence type="ECO:0000313" key="2">
    <source>
        <dbReference type="RefSeq" id="XP_075091633.1"/>
    </source>
</evidence>